<keyword evidence="1" id="KW-1133">Transmembrane helix</keyword>
<dbReference type="RefSeq" id="WP_345606954.1">
    <property type="nucleotide sequence ID" value="NZ_BAABJO010000015.1"/>
</dbReference>
<feature type="transmembrane region" description="Helical" evidence="1">
    <location>
        <begin position="90"/>
        <end position="112"/>
    </location>
</feature>
<evidence type="ECO:0000313" key="3">
    <source>
        <dbReference type="Proteomes" id="UP001500804"/>
    </source>
</evidence>
<name>A0ABP9NTA7_9PSEU</name>
<feature type="transmembrane region" description="Helical" evidence="1">
    <location>
        <begin position="195"/>
        <end position="211"/>
    </location>
</feature>
<comment type="caution">
    <text evidence="2">The sequence shown here is derived from an EMBL/GenBank/DDBJ whole genome shotgun (WGS) entry which is preliminary data.</text>
</comment>
<evidence type="ECO:0000256" key="1">
    <source>
        <dbReference type="SAM" id="Phobius"/>
    </source>
</evidence>
<evidence type="ECO:0008006" key="4">
    <source>
        <dbReference type="Google" id="ProtNLM"/>
    </source>
</evidence>
<keyword evidence="1" id="KW-0472">Membrane</keyword>
<feature type="transmembrane region" description="Helical" evidence="1">
    <location>
        <begin position="47"/>
        <end position="69"/>
    </location>
</feature>
<sequence>MTVLARTLAVARYLTADVARSQRFLLPLLAHGAVLAVLFGGDPGPPPGPWAASALAVYPAAAWLAVVVANTEAAEQRAVTIASAGGPSRVTAATLLVALVGGLVLAALSVLVPALVSRYPYPPPVLLAGALAHVACAATGTALGLLVARPVVARIGWSFCIGVAVVMVTAVQPWLPPVGSAVEALVSGGLPLVEAALGVGLVVAAGLVSWAREIRTT</sequence>
<organism evidence="2 3">
    <name type="scientific">Pseudonocardia adelaidensis</name>
    <dbReference type="NCBI Taxonomy" id="648754"/>
    <lineage>
        <taxon>Bacteria</taxon>
        <taxon>Bacillati</taxon>
        <taxon>Actinomycetota</taxon>
        <taxon>Actinomycetes</taxon>
        <taxon>Pseudonocardiales</taxon>
        <taxon>Pseudonocardiaceae</taxon>
        <taxon>Pseudonocardia</taxon>
    </lineage>
</organism>
<gene>
    <name evidence="2" type="ORF">GCM10023320_42260</name>
</gene>
<proteinExistence type="predicted"/>
<feature type="transmembrane region" description="Helical" evidence="1">
    <location>
        <begin position="155"/>
        <end position="175"/>
    </location>
</feature>
<dbReference type="EMBL" id="BAABJO010000015">
    <property type="protein sequence ID" value="GAA5126408.1"/>
    <property type="molecule type" value="Genomic_DNA"/>
</dbReference>
<feature type="transmembrane region" description="Helical" evidence="1">
    <location>
        <begin position="124"/>
        <end position="148"/>
    </location>
</feature>
<protein>
    <recommendedName>
        <fullName evidence="4">ABC-2 type transport system permease protein</fullName>
    </recommendedName>
</protein>
<reference evidence="3" key="1">
    <citation type="journal article" date="2019" name="Int. J. Syst. Evol. Microbiol.">
        <title>The Global Catalogue of Microorganisms (GCM) 10K type strain sequencing project: providing services to taxonomists for standard genome sequencing and annotation.</title>
        <authorList>
            <consortium name="The Broad Institute Genomics Platform"/>
            <consortium name="The Broad Institute Genome Sequencing Center for Infectious Disease"/>
            <person name="Wu L."/>
            <person name="Ma J."/>
        </authorList>
    </citation>
    <scope>NUCLEOTIDE SEQUENCE [LARGE SCALE GENOMIC DNA]</scope>
    <source>
        <strain evidence="3">JCM 18302</strain>
    </source>
</reference>
<evidence type="ECO:0000313" key="2">
    <source>
        <dbReference type="EMBL" id="GAA5126408.1"/>
    </source>
</evidence>
<keyword evidence="1" id="KW-0812">Transmembrane</keyword>
<keyword evidence="3" id="KW-1185">Reference proteome</keyword>
<accession>A0ABP9NTA7</accession>
<dbReference type="Proteomes" id="UP001500804">
    <property type="component" value="Unassembled WGS sequence"/>
</dbReference>
<feature type="transmembrane region" description="Helical" evidence="1">
    <location>
        <begin position="24"/>
        <end position="41"/>
    </location>
</feature>